<accession>A0A1Q3F3W3</accession>
<dbReference type="Pfam" id="PF14969">
    <property type="entry name" value="DUF4508"/>
    <property type="match status" value="1"/>
</dbReference>
<dbReference type="InterPro" id="IPR028019">
    <property type="entry name" value="DUF4508"/>
</dbReference>
<proteinExistence type="predicted"/>
<dbReference type="PANTHER" id="PTHR16260">
    <property type="entry name" value="SIMILAR TO 1700123O20RIK PROTEIN"/>
    <property type="match status" value="1"/>
</dbReference>
<dbReference type="PANTHER" id="PTHR16260:SF3">
    <property type="entry name" value="CHROMOSOME 14 OPEN READING FRAME 119-LIKE-RELATED"/>
    <property type="match status" value="1"/>
</dbReference>
<feature type="region of interest" description="Disordered" evidence="1">
    <location>
        <begin position="122"/>
        <end position="192"/>
    </location>
</feature>
<dbReference type="AlphaFoldDB" id="A0A1Q3F3W3"/>
<dbReference type="EMBL" id="GFDL01012836">
    <property type="protein sequence ID" value="JAV22209.1"/>
    <property type="molecule type" value="Transcribed_RNA"/>
</dbReference>
<protein>
    <submittedName>
        <fullName evidence="2">Uncharacterized protein</fullName>
    </submittedName>
</protein>
<reference evidence="2" key="1">
    <citation type="submission" date="2017-01" db="EMBL/GenBank/DDBJ databases">
        <title>A deep insight into the sialotranscriptome of adult male and female Cluex tarsalis mosquitoes.</title>
        <authorList>
            <person name="Ribeiro J.M."/>
            <person name="Moreira F."/>
            <person name="Bernard K.A."/>
            <person name="Calvo E."/>
        </authorList>
    </citation>
    <scope>NUCLEOTIDE SEQUENCE</scope>
    <source>
        <strain evidence="2">Kern County</strain>
        <tissue evidence="2">Salivary glands</tissue>
    </source>
</reference>
<feature type="compositionally biased region" description="Low complexity" evidence="1">
    <location>
        <begin position="162"/>
        <end position="175"/>
    </location>
</feature>
<sequence>MSSGALGSGHQLTADREFRYIVQWFSEWSDFQREDFVPVLAAYLAGGTGTGSAGTKAAPPPYVNGIVGGMANLSGQDKPMSLFQCRVKLFNEWSSKWPETHREKLLERLTELDADFGQHVQRELSGEPAPSPQIPSADGDSTTNAEEDFADPGSALNANSTYYQQQKQQQQFHYQEPATESQPSPEPTVTTIAPATIALVIAED</sequence>
<organism evidence="2">
    <name type="scientific">Culex tarsalis</name>
    <name type="common">Encephalitis mosquito</name>
    <dbReference type="NCBI Taxonomy" id="7177"/>
    <lineage>
        <taxon>Eukaryota</taxon>
        <taxon>Metazoa</taxon>
        <taxon>Ecdysozoa</taxon>
        <taxon>Arthropoda</taxon>
        <taxon>Hexapoda</taxon>
        <taxon>Insecta</taxon>
        <taxon>Pterygota</taxon>
        <taxon>Neoptera</taxon>
        <taxon>Endopterygota</taxon>
        <taxon>Diptera</taxon>
        <taxon>Nematocera</taxon>
        <taxon>Culicoidea</taxon>
        <taxon>Culicidae</taxon>
        <taxon>Culicinae</taxon>
        <taxon>Culicini</taxon>
        <taxon>Culex</taxon>
        <taxon>Culex</taxon>
    </lineage>
</organism>
<name>A0A1Q3F3W3_CULTA</name>
<evidence type="ECO:0000256" key="1">
    <source>
        <dbReference type="SAM" id="MobiDB-lite"/>
    </source>
</evidence>
<evidence type="ECO:0000313" key="2">
    <source>
        <dbReference type="EMBL" id="JAV22209.1"/>
    </source>
</evidence>